<sequence length="133" mass="15019">MGEGRSADSIPEPLSGEVLKQGVVDAFQLLENSENNQQYDSFACFSVYQLSILFFFNCDAATGEQRCGTGRSGVQKREREDRAATEKTEKWSGAGQVPKMNSLGADRVHISQYARKQMQYRRNTRRIAYLARI</sequence>
<keyword evidence="3" id="KW-1185">Reference proteome</keyword>
<gene>
    <name evidence="2" type="ORF">GQ55_2G176100</name>
</gene>
<evidence type="ECO:0000313" key="3">
    <source>
        <dbReference type="Proteomes" id="UP000244336"/>
    </source>
</evidence>
<protein>
    <submittedName>
        <fullName evidence="2">Uncharacterized protein</fullName>
    </submittedName>
</protein>
<accession>A0A2T7EQ75</accession>
<feature type="region of interest" description="Disordered" evidence="1">
    <location>
        <begin position="64"/>
        <end position="96"/>
    </location>
</feature>
<proteinExistence type="predicted"/>
<reference evidence="2 3" key="1">
    <citation type="submission" date="2018-04" db="EMBL/GenBank/DDBJ databases">
        <title>WGS assembly of Panicum hallii var. hallii HAL2.</title>
        <authorList>
            <person name="Lovell J."/>
            <person name="Jenkins J."/>
            <person name="Lowry D."/>
            <person name="Mamidi S."/>
            <person name="Sreedasyam A."/>
            <person name="Weng X."/>
            <person name="Barry K."/>
            <person name="Bonette J."/>
            <person name="Campitelli B."/>
            <person name="Daum C."/>
            <person name="Gordon S."/>
            <person name="Gould B."/>
            <person name="Lipzen A."/>
            <person name="MacQueen A."/>
            <person name="Palacio-Mejia J."/>
            <person name="Plott C."/>
            <person name="Shakirov E."/>
            <person name="Shu S."/>
            <person name="Yoshinaga Y."/>
            <person name="Zane M."/>
            <person name="Rokhsar D."/>
            <person name="Grimwood J."/>
            <person name="Schmutz J."/>
            <person name="Juenger T."/>
        </authorList>
    </citation>
    <scope>NUCLEOTIDE SEQUENCE [LARGE SCALE GENOMIC DNA]</scope>
    <source>
        <strain evidence="3">cv. HAL2</strain>
    </source>
</reference>
<organism evidence="2 3">
    <name type="scientific">Panicum hallii var. hallii</name>
    <dbReference type="NCBI Taxonomy" id="1504633"/>
    <lineage>
        <taxon>Eukaryota</taxon>
        <taxon>Viridiplantae</taxon>
        <taxon>Streptophyta</taxon>
        <taxon>Embryophyta</taxon>
        <taxon>Tracheophyta</taxon>
        <taxon>Spermatophyta</taxon>
        <taxon>Magnoliopsida</taxon>
        <taxon>Liliopsida</taxon>
        <taxon>Poales</taxon>
        <taxon>Poaceae</taxon>
        <taxon>PACMAD clade</taxon>
        <taxon>Panicoideae</taxon>
        <taxon>Panicodae</taxon>
        <taxon>Paniceae</taxon>
        <taxon>Panicinae</taxon>
        <taxon>Panicum</taxon>
        <taxon>Panicum sect. Panicum</taxon>
    </lineage>
</organism>
<name>A0A2T7EQ75_9POAL</name>
<feature type="compositionally biased region" description="Basic and acidic residues" evidence="1">
    <location>
        <begin position="75"/>
        <end position="90"/>
    </location>
</feature>
<evidence type="ECO:0000313" key="2">
    <source>
        <dbReference type="EMBL" id="PUZ69983.1"/>
    </source>
</evidence>
<dbReference type="Gramene" id="PUZ69983">
    <property type="protein sequence ID" value="PUZ69983"/>
    <property type="gene ID" value="GQ55_2G176100"/>
</dbReference>
<dbReference type="Proteomes" id="UP000244336">
    <property type="component" value="Chromosome 2"/>
</dbReference>
<evidence type="ECO:0000256" key="1">
    <source>
        <dbReference type="SAM" id="MobiDB-lite"/>
    </source>
</evidence>
<dbReference type="AlphaFoldDB" id="A0A2T7EQ75"/>
<dbReference type="EMBL" id="CM009750">
    <property type="protein sequence ID" value="PUZ69983.1"/>
    <property type="molecule type" value="Genomic_DNA"/>
</dbReference>